<reference evidence="1" key="2">
    <citation type="submission" date="2021-12" db="EMBL/GenBank/DDBJ databases">
        <title>Resequencing data analysis of finger millet.</title>
        <authorList>
            <person name="Hatakeyama M."/>
            <person name="Aluri S."/>
            <person name="Balachadran M.T."/>
            <person name="Sivarajan S.R."/>
            <person name="Poveda L."/>
            <person name="Shimizu-Inatsugi R."/>
            <person name="Schlapbach R."/>
            <person name="Sreeman S.M."/>
            <person name="Shimizu K.K."/>
        </authorList>
    </citation>
    <scope>NUCLEOTIDE SEQUENCE</scope>
</reference>
<gene>
    <name evidence="1" type="primary">ga25540</name>
    <name evidence="1" type="ORF">PR202_ga25540</name>
</gene>
<organism evidence="1 2">
    <name type="scientific">Eleusine coracana subsp. coracana</name>
    <dbReference type="NCBI Taxonomy" id="191504"/>
    <lineage>
        <taxon>Eukaryota</taxon>
        <taxon>Viridiplantae</taxon>
        <taxon>Streptophyta</taxon>
        <taxon>Embryophyta</taxon>
        <taxon>Tracheophyta</taxon>
        <taxon>Spermatophyta</taxon>
        <taxon>Magnoliopsida</taxon>
        <taxon>Liliopsida</taxon>
        <taxon>Poales</taxon>
        <taxon>Poaceae</taxon>
        <taxon>PACMAD clade</taxon>
        <taxon>Chloridoideae</taxon>
        <taxon>Cynodonteae</taxon>
        <taxon>Eleusininae</taxon>
        <taxon>Eleusine</taxon>
    </lineage>
</organism>
<dbReference type="PANTHER" id="PTHR31032">
    <property type="entry name" value="PGR5-LIKE PROTEIN 1B, CHLOROPLASTIC"/>
    <property type="match status" value="1"/>
</dbReference>
<evidence type="ECO:0000313" key="1">
    <source>
        <dbReference type="EMBL" id="GJN07691.1"/>
    </source>
</evidence>
<comment type="caution">
    <text evidence="1">The sequence shown here is derived from an EMBL/GenBank/DDBJ whole genome shotgun (WGS) entry which is preliminary data.</text>
</comment>
<dbReference type="GO" id="GO:0009773">
    <property type="term" value="P:photosynthetic electron transport in photosystem I"/>
    <property type="evidence" value="ECO:0007669"/>
    <property type="project" value="InterPro"/>
</dbReference>
<dbReference type="EMBL" id="BQKI01000014">
    <property type="protein sequence ID" value="GJN07691.1"/>
    <property type="molecule type" value="Genomic_DNA"/>
</dbReference>
<keyword evidence="2" id="KW-1185">Reference proteome</keyword>
<sequence>MASDAWLSVPCRLLSLVPPPPLAVPTAGASRVTLRCRGVTSAPAPRPLPLRIWVPRGRWRPRASEAEPQSLVQNEEVVVDSNVLPYCSIDRKEKKTIGEMEQEFLQALQARARHFLESHCRIVCHVYFSGCDLNQVISLGIQAFYYDKTAVMSNEEFDNLKEELMWEGSSVVMLIFSTVKGAEAAGLCSTVSADPYGLYM</sequence>
<dbReference type="PANTHER" id="PTHR31032:SF1">
    <property type="entry name" value="PGR5-LIKE PROTEIN 1B, CHLOROPLASTIC"/>
    <property type="match status" value="1"/>
</dbReference>
<dbReference type="InterPro" id="IPR039987">
    <property type="entry name" value="PGRL1"/>
</dbReference>
<dbReference type="AlphaFoldDB" id="A0AAV5DBL2"/>
<name>A0AAV5DBL2_ELECO</name>
<evidence type="ECO:0000313" key="2">
    <source>
        <dbReference type="Proteomes" id="UP001054889"/>
    </source>
</evidence>
<proteinExistence type="predicted"/>
<reference evidence="1" key="1">
    <citation type="journal article" date="2018" name="DNA Res.">
        <title>Multiple hybrid de novo genome assembly of finger millet, an orphan allotetraploid crop.</title>
        <authorList>
            <person name="Hatakeyama M."/>
            <person name="Aluri S."/>
            <person name="Balachadran M.T."/>
            <person name="Sivarajan S.R."/>
            <person name="Patrignani A."/>
            <person name="Gruter S."/>
            <person name="Poveda L."/>
            <person name="Shimizu-Inatsugi R."/>
            <person name="Baeten J."/>
            <person name="Francoijs K.J."/>
            <person name="Nataraja K.N."/>
            <person name="Reddy Y.A.N."/>
            <person name="Phadnis S."/>
            <person name="Ravikumar R.L."/>
            <person name="Schlapbach R."/>
            <person name="Sreeman S.M."/>
            <person name="Shimizu K.K."/>
        </authorList>
    </citation>
    <scope>NUCLEOTIDE SEQUENCE</scope>
</reference>
<protein>
    <submittedName>
        <fullName evidence="1">Uncharacterized protein</fullName>
    </submittedName>
</protein>
<dbReference type="GO" id="GO:0016730">
    <property type="term" value="F:oxidoreductase activity, acting on iron-sulfur proteins as donors"/>
    <property type="evidence" value="ECO:0007669"/>
    <property type="project" value="InterPro"/>
</dbReference>
<dbReference type="GO" id="GO:0009535">
    <property type="term" value="C:chloroplast thylakoid membrane"/>
    <property type="evidence" value="ECO:0007669"/>
    <property type="project" value="InterPro"/>
</dbReference>
<dbReference type="Proteomes" id="UP001054889">
    <property type="component" value="Unassembled WGS sequence"/>
</dbReference>
<accession>A0AAV5DBL2</accession>